<keyword evidence="2" id="KW-1133">Transmembrane helix</keyword>
<protein>
    <submittedName>
        <fullName evidence="4">Uncharacterized protein</fullName>
    </submittedName>
</protein>
<evidence type="ECO:0000313" key="3">
    <source>
        <dbReference type="Proteomes" id="UP000093561"/>
    </source>
</evidence>
<accession>A0AAF5PVL7</accession>
<proteinExistence type="predicted"/>
<reference evidence="3" key="1">
    <citation type="submission" date="2015-03" db="EMBL/GenBank/DDBJ databases">
        <title>Wuchereria bancrofti Genome Sequencing Papua New Guinea Strain.</title>
        <authorList>
            <person name="Small S.T."/>
            <person name="Serre D."/>
            <person name="Zimmerman P.A."/>
        </authorList>
    </citation>
    <scope>NUCLEOTIDE SEQUENCE [LARGE SCALE GENOMIC DNA]</scope>
    <source>
        <strain evidence="3">pt0022</strain>
    </source>
</reference>
<feature type="region of interest" description="Disordered" evidence="1">
    <location>
        <begin position="417"/>
        <end position="441"/>
    </location>
</feature>
<reference evidence="3" key="2">
    <citation type="journal article" date="2016" name="Mol. Ecol.">
        <title>Population genomics of the filarial nematode parasite Wuchereria bancrofti from mosquitoes.</title>
        <authorList>
            <person name="Small S.T."/>
            <person name="Reimer L.J."/>
            <person name="Tisch D.J."/>
            <person name="King C.L."/>
            <person name="Christensen B.M."/>
            <person name="Siba P.M."/>
            <person name="Kazura J.W."/>
            <person name="Serre D."/>
            <person name="Zimmerman P.A."/>
        </authorList>
    </citation>
    <scope>NUCLEOTIDE SEQUENCE</scope>
    <source>
        <strain evidence="3">pt0022</strain>
    </source>
</reference>
<dbReference type="WBParaSite" id="mrna-Wban_05956">
    <property type="protein sequence ID" value="mrna-Wban_05956"/>
    <property type="gene ID" value="Wban_05956"/>
</dbReference>
<organism evidence="3 4">
    <name type="scientific">Wuchereria bancrofti</name>
    <dbReference type="NCBI Taxonomy" id="6293"/>
    <lineage>
        <taxon>Eukaryota</taxon>
        <taxon>Metazoa</taxon>
        <taxon>Ecdysozoa</taxon>
        <taxon>Nematoda</taxon>
        <taxon>Chromadorea</taxon>
        <taxon>Rhabditida</taxon>
        <taxon>Spirurina</taxon>
        <taxon>Spiruromorpha</taxon>
        <taxon>Filarioidea</taxon>
        <taxon>Onchocercidae</taxon>
        <taxon>Wuchereria</taxon>
    </lineage>
</organism>
<evidence type="ECO:0000256" key="2">
    <source>
        <dbReference type="SAM" id="Phobius"/>
    </source>
</evidence>
<reference evidence="4" key="3">
    <citation type="submission" date="2024-02" db="UniProtKB">
        <authorList>
            <consortium name="WormBaseParasite"/>
        </authorList>
    </citation>
    <scope>IDENTIFICATION</scope>
    <source>
        <strain evidence="4">pt0022</strain>
    </source>
</reference>
<keyword evidence="2" id="KW-0472">Membrane</keyword>
<dbReference type="AlphaFoldDB" id="A0AAF5PVL7"/>
<evidence type="ECO:0000313" key="4">
    <source>
        <dbReference type="WBParaSite" id="mrna-Wban_05956"/>
    </source>
</evidence>
<sequence length="441" mass="51596">MMLSGWLTNLQYYVIIPEIVYLSELFRHITVDCSSTAATLPLAHEVRDQASCYHTFSCLLPNNSNYLYAAVLHLPKNPKLYFGKLLNIQKLHQSFEDSGEATKDDRKIRNDSCSLIRQTISVISKWITKTFFFEKIVKHIILINDRTDQCVIPKDLHETYHKGQKPLIRWLIDKIIFNVTMAKMSHWSHWQYELERKDNIGEQLKNKKNRNIFEGTRLLLPYAIINQTKNEFVNKTIIKKSLMEFLREIIFESIVADAIFSIDLTNNWIKYDFDDFKKLSQSSIIFQGWTWLLNLLRVMFFIVGAFIMLITTCALCGFACILSSILRDDYFHRRQRREQDEELRILEERLHEAGINIHFNAFNDPPLQFERQSNSETNTAIEQLSTISEDDLTQSDTNISSEDEIIHPKVTPLLEQKQDALCDKDDSKTETIIETGRSHTE</sequence>
<name>A0AAF5PVL7_WUCBA</name>
<evidence type="ECO:0000256" key="1">
    <source>
        <dbReference type="SAM" id="MobiDB-lite"/>
    </source>
</evidence>
<dbReference type="Proteomes" id="UP000093561">
    <property type="component" value="Unassembled WGS sequence"/>
</dbReference>
<feature type="transmembrane region" description="Helical" evidence="2">
    <location>
        <begin position="298"/>
        <end position="326"/>
    </location>
</feature>
<keyword evidence="2" id="KW-0812">Transmembrane</keyword>